<proteinExistence type="predicted"/>
<organism evidence="1 2">
    <name type="scientific">Ilyodon furcidens</name>
    <name type="common">goldbreast splitfin</name>
    <dbReference type="NCBI Taxonomy" id="33524"/>
    <lineage>
        <taxon>Eukaryota</taxon>
        <taxon>Metazoa</taxon>
        <taxon>Chordata</taxon>
        <taxon>Craniata</taxon>
        <taxon>Vertebrata</taxon>
        <taxon>Euteleostomi</taxon>
        <taxon>Actinopterygii</taxon>
        <taxon>Neopterygii</taxon>
        <taxon>Teleostei</taxon>
        <taxon>Neoteleostei</taxon>
        <taxon>Acanthomorphata</taxon>
        <taxon>Ovalentaria</taxon>
        <taxon>Atherinomorphae</taxon>
        <taxon>Cyprinodontiformes</taxon>
        <taxon>Goodeidae</taxon>
        <taxon>Ilyodon</taxon>
    </lineage>
</organism>
<keyword evidence="2" id="KW-1185">Reference proteome</keyword>
<protein>
    <submittedName>
        <fullName evidence="1">Uncharacterized protein</fullName>
    </submittedName>
</protein>
<evidence type="ECO:0000313" key="1">
    <source>
        <dbReference type="EMBL" id="MEQ2240261.1"/>
    </source>
</evidence>
<dbReference type="Proteomes" id="UP001482620">
    <property type="component" value="Unassembled WGS sequence"/>
</dbReference>
<name>A0ABV0U7R9_9TELE</name>
<dbReference type="EMBL" id="JAHRIQ010058970">
    <property type="protein sequence ID" value="MEQ2240261.1"/>
    <property type="molecule type" value="Genomic_DNA"/>
</dbReference>
<gene>
    <name evidence="1" type="ORF">ILYODFUR_013012</name>
</gene>
<evidence type="ECO:0000313" key="2">
    <source>
        <dbReference type="Proteomes" id="UP001482620"/>
    </source>
</evidence>
<accession>A0ABV0U7R9</accession>
<sequence length="75" mass="7764">MRVTGFRGSAQQRSVSCTERLAAANGSQAPVRFVTGDAVQLQQPGGDCVLLGEGREQTTGKHSSCSVLSDGQALV</sequence>
<reference evidence="1 2" key="1">
    <citation type="submission" date="2021-06" db="EMBL/GenBank/DDBJ databases">
        <authorList>
            <person name="Palmer J.M."/>
        </authorList>
    </citation>
    <scope>NUCLEOTIDE SEQUENCE [LARGE SCALE GENOMIC DNA]</scope>
    <source>
        <strain evidence="2">if_2019</strain>
        <tissue evidence="1">Muscle</tissue>
    </source>
</reference>
<comment type="caution">
    <text evidence="1">The sequence shown here is derived from an EMBL/GenBank/DDBJ whole genome shotgun (WGS) entry which is preliminary data.</text>
</comment>